<accession>A0ABV7ENG1</accession>
<reference evidence="2" key="1">
    <citation type="journal article" date="2019" name="Int. J. Syst. Evol. Microbiol.">
        <title>The Global Catalogue of Microorganisms (GCM) 10K type strain sequencing project: providing services to taxonomists for standard genome sequencing and annotation.</title>
        <authorList>
            <consortium name="The Broad Institute Genomics Platform"/>
            <consortium name="The Broad Institute Genome Sequencing Center for Infectious Disease"/>
            <person name="Wu L."/>
            <person name="Ma J."/>
        </authorList>
    </citation>
    <scope>NUCLEOTIDE SEQUENCE [LARGE SCALE GENOMIC DNA]</scope>
    <source>
        <strain evidence="2">KCTC 52640</strain>
    </source>
</reference>
<evidence type="ECO:0000313" key="1">
    <source>
        <dbReference type="EMBL" id="MFC3104272.1"/>
    </source>
</evidence>
<name>A0ABV7ENG1_9GAMM</name>
<evidence type="ECO:0000313" key="2">
    <source>
        <dbReference type="Proteomes" id="UP001595462"/>
    </source>
</evidence>
<sequence length="335" mass="36469">MSPARVGALAGAAGGPKWLILSALDRYLFGEWLPKSAQPIELIGSSIGAWRFAAACHPSDPVAAITALEDAYVAQRYSARADRNEITGTVSAILDAFFTNDALDGVLTHPRYHLHAVTVRSRGLTASEHRAVLAAGSMLGALSNAVRRRALGWFFERVVFSRSQGSIRWADDGLSTRTVALTAANARDAVYASGNIPLMMRGVVDPAGAPRGIYRDGGIVDYHMDQPIVPESSSAPLVLMPHFDARLVPGWFDKGLAWRRPRFATNTLLIGPGPALRERLVDGRVPDRKDFHRYANNDRARLAAWQDAIDAGKLMRDAFAEFAQSDNPVQYVQPL</sequence>
<gene>
    <name evidence="1" type="ORF">ACFOSU_10225</name>
</gene>
<dbReference type="InterPro" id="IPR016035">
    <property type="entry name" value="Acyl_Trfase/lysoPLipase"/>
</dbReference>
<protein>
    <recommendedName>
        <fullName evidence="3">Patatin-like phospholipase family protein</fullName>
    </recommendedName>
</protein>
<dbReference type="Proteomes" id="UP001595462">
    <property type="component" value="Unassembled WGS sequence"/>
</dbReference>
<dbReference type="EMBL" id="JBHRSS010000003">
    <property type="protein sequence ID" value="MFC3104272.1"/>
    <property type="molecule type" value="Genomic_DNA"/>
</dbReference>
<dbReference type="RefSeq" id="WP_380689092.1">
    <property type="nucleotide sequence ID" value="NZ_JBHRSS010000003.1"/>
</dbReference>
<organism evidence="1 2">
    <name type="scientific">Salinisphaera aquimarina</name>
    <dbReference type="NCBI Taxonomy" id="2094031"/>
    <lineage>
        <taxon>Bacteria</taxon>
        <taxon>Pseudomonadati</taxon>
        <taxon>Pseudomonadota</taxon>
        <taxon>Gammaproteobacteria</taxon>
        <taxon>Salinisphaerales</taxon>
        <taxon>Salinisphaeraceae</taxon>
        <taxon>Salinisphaera</taxon>
    </lineage>
</organism>
<proteinExistence type="predicted"/>
<comment type="caution">
    <text evidence="1">The sequence shown here is derived from an EMBL/GenBank/DDBJ whole genome shotgun (WGS) entry which is preliminary data.</text>
</comment>
<keyword evidence="2" id="KW-1185">Reference proteome</keyword>
<evidence type="ECO:0008006" key="3">
    <source>
        <dbReference type="Google" id="ProtNLM"/>
    </source>
</evidence>
<dbReference type="SUPFAM" id="SSF52151">
    <property type="entry name" value="FabD/lysophospholipase-like"/>
    <property type="match status" value="1"/>
</dbReference>